<dbReference type="AlphaFoldDB" id="A0A7J7IPU0"/>
<dbReference type="InterPro" id="IPR014752">
    <property type="entry name" value="Arrestin-like_C"/>
</dbReference>
<name>A0A7J7IPU0_9RHOD</name>
<evidence type="ECO:0000256" key="1">
    <source>
        <dbReference type="ARBA" id="ARBA00009100"/>
    </source>
</evidence>
<evidence type="ECO:0000313" key="2">
    <source>
        <dbReference type="EMBL" id="KAF6004760.1"/>
    </source>
</evidence>
<comment type="caution">
    <text evidence="2">The sequence shown here is derived from an EMBL/GenBank/DDBJ whole genome shotgun (WGS) entry which is preliminary data.</text>
</comment>
<dbReference type="InterPro" id="IPR028934">
    <property type="entry name" value="Vps26-related"/>
</dbReference>
<dbReference type="Pfam" id="PF03643">
    <property type="entry name" value="Vps26"/>
    <property type="match status" value="1"/>
</dbReference>
<proteinExistence type="inferred from homology"/>
<evidence type="ECO:0000313" key="3">
    <source>
        <dbReference type="Proteomes" id="UP000530660"/>
    </source>
</evidence>
<organism evidence="2 3">
    <name type="scientific">Cyanidiococcus yangmingshanensis</name>
    <dbReference type="NCBI Taxonomy" id="2690220"/>
    <lineage>
        <taxon>Eukaryota</taxon>
        <taxon>Rhodophyta</taxon>
        <taxon>Bangiophyceae</taxon>
        <taxon>Cyanidiales</taxon>
        <taxon>Cyanidiaceae</taxon>
        <taxon>Cyanidiococcus</taxon>
    </lineage>
</organism>
<dbReference type="OrthoDB" id="3821113at2759"/>
<protein>
    <submittedName>
        <fullName evidence="2">Vacuolar Protein</fullName>
    </submittedName>
</protein>
<keyword evidence="3" id="KW-1185">Reference proteome</keyword>
<gene>
    <name evidence="2" type="primary">VPS26A</name>
    <name evidence="2" type="ORF">F1559_001139</name>
</gene>
<reference evidence="2 3" key="1">
    <citation type="journal article" date="2020" name="J. Phycol.">
        <title>Comparative genome analysis reveals Cyanidiococcus gen. nov., a new extremophilic red algal genus sister to Cyanidioschyzon (Cyanidioschyzonaceae, Rhodophyta).</title>
        <authorList>
            <person name="Liu S.-L."/>
            <person name="Chiang Y.-R."/>
            <person name="Yoon H.S."/>
            <person name="Fu H.-Y."/>
        </authorList>
    </citation>
    <scope>NUCLEOTIDE SEQUENCE [LARGE SCALE GENOMIC DNA]</scope>
    <source>
        <strain evidence="2 3">THAL066</strain>
    </source>
</reference>
<comment type="similarity">
    <text evidence="1">Belongs to the VPS26 family.</text>
</comment>
<accession>A0A7J7IPU0</accession>
<dbReference type="GO" id="GO:0006886">
    <property type="term" value="P:intracellular protein transport"/>
    <property type="evidence" value="ECO:0007669"/>
    <property type="project" value="InterPro"/>
</dbReference>
<dbReference type="Gene3D" id="2.60.40.640">
    <property type="match status" value="1"/>
</dbReference>
<dbReference type="Proteomes" id="UP000530660">
    <property type="component" value="Unassembled WGS sequence"/>
</dbReference>
<sequence>MALVAAGKDFLQHLRYQWDLRHSLELKVVLENEAVRQFDRLKRPVYTVDERITGFASVRSLAAFPLPCRFLIAELVAVISSGYGCVLRRWEVFSRAQTFDFPYSTLNQHAVITKPFAFDCSELTHETYDGSRIRLGYRIRLRFCARADLSERRIEKEIVILAPRTARRYSPGIFLNAGLENILHLELELDRRAYHLHDVIVGRLTFLDNRVMIRRVDIEIRREESGRELSPESELVGSFQILEGSPKPGAVIPIRLFLKQFSGLTPTCADVCGIFSVRYVMRLVVIDADLRRFWKEHEIVLWRASDFLETFQENAVAPCDQTEKEQLLAE</sequence>
<dbReference type="PANTHER" id="PTHR12233">
    <property type="entry name" value="VACUOLAR PROTEIN SORTING 26 RELATED"/>
    <property type="match status" value="1"/>
</dbReference>
<dbReference type="EMBL" id="VWRR01000002">
    <property type="protein sequence ID" value="KAF6004760.1"/>
    <property type="molecule type" value="Genomic_DNA"/>
</dbReference>